<comment type="caution">
    <text evidence="4">The sequence shown here is derived from an EMBL/GenBank/DDBJ whole genome shotgun (WGS) entry which is preliminary data.</text>
</comment>
<dbReference type="EMBL" id="WHWC01000004">
    <property type="protein sequence ID" value="KAG8383413.1"/>
    <property type="molecule type" value="Genomic_DNA"/>
</dbReference>
<feature type="domain" description="NPK1-activating kinesin-like protein C-terminal" evidence="3">
    <location>
        <begin position="171"/>
        <end position="332"/>
    </location>
</feature>
<accession>A0AAV6XM82</accession>
<gene>
    <name evidence="4" type="ORF">BUALT_Bualt04G0010200</name>
</gene>
<dbReference type="GO" id="GO:0005874">
    <property type="term" value="C:microtubule"/>
    <property type="evidence" value="ECO:0007669"/>
    <property type="project" value="UniProtKB-KW"/>
</dbReference>
<keyword evidence="1" id="KW-0493">Microtubule</keyword>
<name>A0AAV6XM82_9LAMI</name>
<organism evidence="4 5">
    <name type="scientific">Buddleja alternifolia</name>
    <dbReference type="NCBI Taxonomy" id="168488"/>
    <lineage>
        <taxon>Eukaryota</taxon>
        <taxon>Viridiplantae</taxon>
        <taxon>Streptophyta</taxon>
        <taxon>Embryophyta</taxon>
        <taxon>Tracheophyta</taxon>
        <taxon>Spermatophyta</taxon>
        <taxon>Magnoliopsida</taxon>
        <taxon>eudicotyledons</taxon>
        <taxon>Gunneridae</taxon>
        <taxon>Pentapetalae</taxon>
        <taxon>asterids</taxon>
        <taxon>lamiids</taxon>
        <taxon>Lamiales</taxon>
        <taxon>Scrophulariaceae</taxon>
        <taxon>Buddlejeae</taxon>
        <taxon>Buddleja</taxon>
    </lineage>
</organism>
<dbReference type="GO" id="GO:0003777">
    <property type="term" value="F:microtubule motor activity"/>
    <property type="evidence" value="ECO:0007669"/>
    <property type="project" value="InterPro"/>
</dbReference>
<evidence type="ECO:0000313" key="4">
    <source>
        <dbReference type="EMBL" id="KAG8383413.1"/>
    </source>
</evidence>
<dbReference type="InterPro" id="IPR021881">
    <property type="entry name" value="NACK_C"/>
</dbReference>
<feature type="region of interest" description="Disordered" evidence="2">
    <location>
        <begin position="1"/>
        <end position="23"/>
    </location>
</feature>
<dbReference type="PANTHER" id="PTHR47968">
    <property type="entry name" value="CENTROMERE PROTEIN E"/>
    <property type="match status" value="1"/>
</dbReference>
<protein>
    <recommendedName>
        <fullName evidence="3">NPK1-activating kinesin-like protein C-terminal domain-containing protein</fullName>
    </recommendedName>
</protein>
<evidence type="ECO:0000256" key="2">
    <source>
        <dbReference type="SAM" id="MobiDB-lite"/>
    </source>
</evidence>
<dbReference type="Pfam" id="PF11995">
    <property type="entry name" value="DUF3490"/>
    <property type="match status" value="1"/>
</dbReference>
<evidence type="ECO:0000313" key="5">
    <source>
        <dbReference type="Proteomes" id="UP000826271"/>
    </source>
</evidence>
<dbReference type="GO" id="GO:0007018">
    <property type="term" value="P:microtubule-based movement"/>
    <property type="evidence" value="ECO:0007669"/>
    <property type="project" value="InterPro"/>
</dbReference>
<dbReference type="AlphaFoldDB" id="A0AAV6XM82"/>
<evidence type="ECO:0000259" key="3">
    <source>
        <dbReference type="Pfam" id="PF11995"/>
    </source>
</evidence>
<sequence length="348" mass="39808">MPSLEKLSLAHDQDSNSSRAENLKLTKSRSCKASMTGDSVSPWFKMIDFSENTPSFGTERESVSFERKISPLSFSSNVQLLSRKDSQSSRGNALDIEIDTPNVKFASAEDSISSTADTREKAELPIEQEAIKNPLKEIEPKANESPEKNVKDIGLDPIEDELKGLPSWPVEFKQMQREIIELWHACNVSLVHRTYFFLLFQGDPSDAIYLEVEMRRMKFLKDKFSRGDKTIVNGRRLTLASSAKALRQERKMLSNQMSKKLSEQERESLFLKWGVGLNSKLRRLQLSYRVWSNTEDMNHIDDSAFLVAKLVGFIEPGQTPNKEMFGLNFTPRRSTRTYSFRRSLTFLS</sequence>
<reference evidence="4" key="1">
    <citation type="submission" date="2019-10" db="EMBL/GenBank/DDBJ databases">
        <authorList>
            <person name="Zhang R."/>
            <person name="Pan Y."/>
            <person name="Wang J."/>
            <person name="Ma R."/>
            <person name="Yu S."/>
        </authorList>
    </citation>
    <scope>NUCLEOTIDE SEQUENCE</scope>
    <source>
        <strain evidence="4">LA-IB0</strain>
        <tissue evidence="4">Leaf</tissue>
    </source>
</reference>
<dbReference type="InterPro" id="IPR027640">
    <property type="entry name" value="Kinesin-like_fam"/>
</dbReference>
<proteinExistence type="predicted"/>
<dbReference type="Proteomes" id="UP000826271">
    <property type="component" value="Unassembled WGS sequence"/>
</dbReference>
<dbReference type="PANTHER" id="PTHR47968:SF55">
    <property type="entry name" value="KINESIN-LIKE PROTEIN KIN-7H"/>
    <property type="match status" value="1"/>
</dbReference>
<evidence type="ECO:0000256" key="1">
    <source>
        <dbReference type="ARBA" id="ARBA00022701"/>
    </source>
</evidence>
<keyword evidence="5" id="KW-1185">Reference proteome</keyword>